<organism evidence="1 2">
    <name type="scientific">Colletotrichum zoysiae</name>
    <dbReference type="NCBI Taxonomy" id="1216348"/>
    <lineage>
        <taxon>Eukaryota</taxon>
        <taxon>Fungi</taxon>
        <taxon>Dikarya</taxon>
        <taxon>Ascomycota</taxon>
        <taxon>Pezizomycotina</taxon>
        <taxon>Sordariomycetes</taxon>
        <taxon>Hypocreomycetidae</taxon>
        <taxon>Glomerellales</taxon>
        <taxon>Glomerellaceae</taxon>
        <taxon>Colletotrichum</taxon>
        <taxon>Colletotrichum graminicola species complex</taxon>
    </lineage>
</organism>
<dbReference type="EMBL" id="MU843114">
    <property type="protein sequence ID" value="KAK2021342.1"/>
    <property type="molecule type" value="Genomic_DNA"/>
</dbReference>
<proteinExistence type="predicted"/>
<evidence type="ECO:0000313" key="2">
    <source>
        <dbReference type="Proteomes" id="UP001232148"/>
    </source>
</evidence>
<name>A0AAD9LUV5_9PEZI</name>
<sequence length="149" mass="17044">MDQARTAFNHMERKGSLCLVPGRDTCGHRAHTNTFWPILTSFFLYKSFGTSRFFPTRNLVDEPDLCPLFLPVSLEGRISPNGPNNGYGRRRPRVGIGSSHSVIFLERRLDFLFLLSRTHWPEGNFWMGTERSVKGDGLWFRSSDIPQPG</sequence>
<comment type="caution">
    <text evidence="1">The sequence shown here is derived from an EMBL/GenBank/DDBJ whole genome shotgun (WGS) entry which is preliminary data.</text>
</comment>
<accession>A0AAD9LUV5</accession>
<protein>
    <submittedName>
        <fullName evidence="1">Uncharacterized protein</fullName>
    </submittedName>
</protein>
<evidence type="ECO:0000313" key="1">
    <source>
        <dbReference type="EMBL" id="KAK2021342.1"/>
    </source>
</evidence>
<dbReference type="AlphaFoldDB" id="A0AAD9LUV5"/>
<keyword evidence="2" id="KW-1185">Reference proteome</keyword>
<gene>
    <name evidence="1" type="ORF">LX32DRAFT_260749</name>
</gene>
<reference evidence="1" key="1">
    <citation type="submission" date="2021-06" db="EMBL/GenBank/DDBJ databases">
        <title>Comparative genomics, transcriptomics and evolutionary studies reveal genomic signatures of adaptation to plant cell wall in hemibiotrophic fungi.</title>
        <authorList>
            <consortium name="DOE Joint Genome Institute"/>
            <person name="Baroncelli R."/>
            <person name="Diaz J.F."/>
            <person name="Benocci T."/>
            <person name="Peng M."/>
            <person name="Battaglia E."/>
            <person name="Haridas S."/>
            <person name="Andreopoulos W."/>
            <person name="Labutti K."/>
            <person name="Pangilinan J."/>
            <person name="Floch G.L."/>
            <person name="Makela M.R."/>
            <person name="Henrissat B."/>
            <person name="Grigoriev I.V."/>
            <person name="Crouch J.A."/>
            <person name="De Vries R.P."/>
            <person name="Sukno S.A."/>
            <person name="Thon M.R."/>
        </authorList>
    </citation>
    <scope>NUCLEOTIDE SEQUENCE</scope>
    <source>
        <strain evidence="1">MAFF235873</strain>
    </source>
</reference>
<dbReference type="Proteomes" id="UP001232148">
    <property type="component" value="Unassembled WGS sequence"/>
</dbReference>